<evidence type="ECO:0000256" key="1">
    <source>
        <dbReference type="SAM" id="MobiDB-lite"/>
    </source>
</evidence>
<name>A0A2R4M5K3_9RHOB</name>
<feature type="region of interest" description="Disordered" evidence="1">
    <location>
        <begin position="32"/>
        <end position="60"/>
    </location>
</feature>
<sequence>MEKGLAQIIAFLARFAMAENWVDDMFSGQSETAPISLEGSDAQKQTSAAQSRRYARQETK</sequence>
<dbReference type="AlphaFoldDB" id="A0A2R4M5K3"/>
<organism evidence="2 3">
    <name type="scientific">Celeribacter baekdonensis</name>
    <dbReference type="NCBI Taxonomy" id="875171"/>
    <lineage>
        <taxon>Bacteria</taxon>
        <taxon>Pseudomonadati</taxon>
        <taxon>Pseudomonadota</taxon>
        <taxon>Alphaproteobacteria</taxon>
        <taxon>Rhodobacterales</taxon>
        <taxon>Roseobacteraceae</taxon>
        <taxon>Celeribacter</taxon>
    </lineage>
</organism>
<reference evidence="2 3" key="1">
    <citation type="submission" date="2018-03" db="EMBL/GenBank/DDBJ databases">
        <title>The Complete Genome of Celeribacter baekdonensis strain LH4, a Thiosulfate-Oxidizing Alphaproteobacterium Isolated from Gulf of Mexico Continental Slope Sediments.</title>
        <authorList>
            <person name="Flood B.E."/>
            <person name="Bailey J.V."/>
            <person name="Leprich D."/>
        </authorList>
    </citation>
    <scope>NUCLEOTIDE SEQUENCE [LARGE SCALE GENOMIC DNA]</scope>
    <source>
        <strain evidence="2 3">LH4</strain>
    </source>
</reference>
<dbReference type="EMBL" id="CP028475">
    <property type="protein sequence ID" value="AVW92408.1"/>
    <property type="molecule type" value="Genomic_DNA"/>
</dbReference>
<dbReference type="Proteomes" id="UP000241447">
    <property type="component" value="Chromosome"/>
</dbReference>
<evidence type="ECO:0000313" key="2">
    <source>
        <dbReference type="EMBL" id="AVW92408.1"/>
    </source>
</evidence>
<evidence type="ECO:0000313" key="3">
    <source>
        <dbReference type="Proteomes" id="UP000241447"/>
    </source>
</evidence>
<dbReference type="KEGG" id="cbak:DA792_15995"/>
<accession>A0A2R4M5K3</accession>
<protein>
    <submittedName>
        <fullName evidence="2">Uncharacterized protein</fullName>
    </submittedName>
</protein>
<gene>
    <name evidence="2" type="ORF">DA792_15995</name>
</gene>
<proteinExistence type="predicted"/>